<evidence type="ECO:0000256" key="2">
    <source>
        <dbReference type="ARBA" id="ARBA00022840"/>
    </source>
</evidence>
<dbReference type="GeneID" id="25986204"/>
<feature type="region of interest" description="Disordered" evidence="3">
    <location>
        <begin position="78"/>
        <end position="99"/>
    </location>
</feature>
<gene>
    <name evidence="5" type="ORF">A1Q1_02691</name>
</gene>
<dbReference type="GO" id="GO:0005524">
    <property type="term" value="F:ATP binding"/>
    <property type="evidence" value="ECO:0007669"/>
    <property type="project" value="UniProtKB-KW"/>
</dbReference>
<dbReference type="RefSeq" id="XP_014179427.1">
    <property type="nucleotide sequence ID" value="XM_014323952.1"/>
</dbReference>
<feature type="compositionally biased region" description="Polar residues" evidence="3">
    <location>
        <begin position="87"/>
        <end position="99"/>
    </location>
</feature>
<proteinExistence type="predicted"/>
<dbReference type="PANTHER" id="PTHR43272">
    <property type="entry name" value="LONG-CHAIN-FATTY-ACID--COA LIGASE"/>
    <property type="match status" value="1"/>
</dbReference>
<dbReference type="Pfam" id="PF00501">
    <property type="entry name" value="AMP-binding"/>
    <property type="match status" value="1"/>
</dbReference>
<feature type="region of interest" description="Disordered" evidence="3">
    <location>
        <begin position="122"/>
        <end position="141"/>
    </location>
</feature>
<dbReference type="HOGENOM" id="CLU_000022_45_4_1"/>
<dbReference type="EMBL" id="ALBS01000207">
    <property type="protein sequence ID" value="EJT48272.1"/>
    <property type="molecule type" value="Genomic_DNA"/>
</dbReference>
<dbReference type="OrthoDB" id="1700726at2759"/>
<name>J6EZH1_TRIAS</name>
<dbReference type="GO" id="GO:0016020">
    <property type="term" value="C:membrane"/>
    <property type="evidence" value="ECO:0007669"/>
    <property type="project" value="TreeGrafter"/>
</dbReference>
<evidence type="ECO:0000256" key="3">
    <source>
        <dbReference type="SAM" id="MobiDB-lite"/>
    </source>
</evidence>
<organism evidence="5 6">
    <name type="scientific">Trichosporon asahii var. asahii (strain ATCC 90039 / CBS 2479 / JCM 2466 / KCTC 7840 / NBRC 103889/ NCYC 2677 / UAMH 7654)</name>
    <name type="common">Yeast</name>
    <dbReference type="NCBI Taxonomy" id="1186058"/>
    <lineage>
        <taxon>Eukaryota</taxon>
        <taxon>Fungi</taxon>
        <taxon>Dikarya</taxon>
        <taxon>Basidiomycota</taxon>
        <taxon>Agaricomycotina</taxon>
        <taxon>Tremellomycetes</taxon>
        <taxon>Trichosporonales</taxon>
        <taxon>Trichosporonaceae</taxon>
        <taxon>Trichosporon</taxon>
    </lineage>
</organism>
<dbReference type="InterPro" id="IPR020845">
    <property type="entry name" value="AMP-binding_CS"/>
</dbReference>
<feature type="domain" description="AMP-dependent synthetase/ligase" evidence="4">
    <location>
        <begin position="147"/>
        <end position="540"/>
    </location>
</feature>
<dbReference type="KEGG" id="tasa:A1Q1_02691"/>
<evidence type="ECO:0000259" key="4">
    <source>
        <dbReference type="Pfam" id="PF00501"/>
    </source>
</evidence>
<dbReference type="InterPro" id="IPR042099">
    <property type="entry name" value="ANL_N_sf"/>
</dbReference>
<dbReference type="InterPro" id="IPR000873">
    <property type="entry name" value="AMP-dep_synth/lig_dom"/>
</dbReference>
<dbReference type="Proteomes" id="UP000002748">
    <property type="component" value="Unassembled WGS sequence"/>
</dbReference>
<keyword evidence="1" id="KW-0547">Nucleotide-binding</keyword>
<protein>
    <submittedName>
        <fullName evidence="5">Long-chain-fatty-acid-CoA ligase</fullName>
    </submittedName>
</protein>
<sequence>MTMTPFPDNLDLNRQGEAIPGTESADASAFYKNSIWGPKELRVAPDGTTQPGSLYQIFEQSVARHPNQAMFRSRILNPATKPGEAPSYSTKTQDTTYGQVQQRRNAVGSALLNLERLGRLRDPNVPADLPSPPEIKQDGIPSYGDRLNAGARRGWAVGIWSGNREEWQIVDLACQAYGLVSVSLYETLGPDTAEYITNHCPLPLIFSSSNHLADLLRIAPRCPSLRVIVTMDTLAPAERDVLTQWAGSLGILLLDQVEMEQWGVQPGNFITPGPPKGEEQLDIDRIVTISYTSGTTGNPKGVILTNWNMTSATVSNSLGVSPFFEKEGWKFFSYLPLSHVYERFLQVLVIYGNGIICLTTGNTLQLLEDAQIFKPNFFPGVPRVWNRINAAVMIQMKEPGLKGALLRKAVQTKLANFRATGAITHRLYDTLVFRKLRALTGGEVVYMSSGAAPLSASVHEMLKICFSCDVIQGYGLTETVGTATKGIPEDPNAIGTTGQIQPCNEIKLVDVAEMGYTHKDSPNPRGEVCIRGTNIFKGYLHDPENTAKTIDPDGWMHTGDIGEIDAAGRLKIVDRVKNVVKLSQGEYVALEKVEGVYALNPIYATLVVHGDSLRSSLVAIAVLEPALASKLVSDVLGEKIDPTDVDALDRAVKDKKVRAKLVEGFARVAKQNKLNGFEFIKGVFPTVQPFPEHLLTPTQKVKRNVAAKHFGAEIDALYDEIEGSGHAKL</sequence>
<comment type="caution">
    <text evidence="5">The sequence shown here is derived from an EMBL/GenBank/DDBJ whole genome shotgun (WGS) entry which is preliminary data.</text>
</comment>
<dbReference type="VEuPathDB" id="FungiDB:A1Q1_02691"/>
<keyword evidence="5" id="KW-0436">Ligase</keyword>
<evidence type="ECO:0000256" key="1">
    <source>
        <dbReference type="ARBA" id="ARBA00022741"/>
    </source>
</evidence>
<dbReference type="PROSITE" id="PS00455">
    <property type="entry name" value="AMP_BINDING"/>
    <property type="match status" value="1"/>
</dbReference>
<keyword evidence="2" id="KW-0067">ATP-binding</keyword>
<reference evidence="5 6" key="1">
    <citation type="journal article" date="2012" name="Eukaryot. Cell">
        <title>Draft genome sequence of CBS 2479, the standard type strain of Trichosporon asahii.</title>
        <authorList>
            <person name="Yang R.Y."/>
            <person name="Li H.T."/>
            <person name="Zhu H."/>
            <person name="Zhou G.P."/>
            <person name="Wang M."/>
            <person name="Wang L."/>
        </authorList>
    </citation>
    <scope>NUCLEOTIDE SEQUENCE [LARGE SCALE GENOMIC DNA]</scope>
    <source>
        <strain evidence="6">ATCC 90039 / CBS 2479 / JCM 2466 / KCTC 7840 / NCYC 2677 / UAMH 7654</strain>
    </source>
</reference>
<dbReference type="Gene3D" id="3.40.50.12780">
    <property type="entry name" value="N-terminal domain of ligase-like"/>
    <property type="match status" value="1"/>
</dbReference>
<dbReference type="GO" id="GO:0004467">
    <property type="term" value="F:long-chain fatty acid-CoA ligase activity"/>
    <property type="evidence" value="ECO:0007669"/>
    <property type="project" value="TreeGrafter"/>
</dbReference>
<dbReference type="AlphaFoldDB" id="J6EZH1"/>
<accession>J6EZH1</accession>
<evidence type="ECO:0000313" key="5">
    <source>
        <dbReference type="EMBL" id="EJT48272.1"/>
    </source>
</evidence>
<dbReference type="SUPFAM" id="SSF56801">
    <property type="entry name" value="Acetyl-CoA synthetase-like"/>
    <property type="match status" value="1"/>
</dbReference>
<dbReference type="PANTHER" id="PTHR43272:SF33">
    <property type="entry name" value="AMP-BINDING DOMAIN-CONTAINING PROTEIN-RELATED"/>
    <property type="match status" value="1"/>
</dbReference>
<dbReference type="GO" id="GO:0005783">
    <property type="term" value="C:endoplasmic reticulum"/>
    <property type="evidence" value="ECO:0007669"/>
    <property type="project" value="TreeGrafter"/>
</dbReference>
<evidence type="ECO:0000313" key="6">
    <source>
        <dbReference type="Proteomes" id="UP000002748"/>
    </source>
</evidence>